<dbReference type="SUPFAM" id="SSF50044">
    <property type="entry name" value="SH3-domain"/>
    <property type="match status" value="2"/>
</dbReference>
<feature type="region of interest" description="Disordered" evidence="3">
    <location>
        <begin position="146"/>
        <end position="204"/>
    </location>
</feature>
<feature type="domain" description="SH3" evidence="4">
    <location>
        <begin position="561"/>
        <end position="620"/>
    </location>
</feature>
<feature type="compositionally biased region" description="Low complexity" evidence="3">
    <location>
        <begin position="428"/>
        <end position="443"/>
    </location>
</feature>
<evidence type="ECO:0000256" key="2">
    <source>
        <dbReference type="PROSITE-ProRule" id="PRU00192"/>
    </source>
</evidence>
<protein>
    <recommendedName>
        <fullName evidence="8">Drebrin-like protein</fullName>
    </recommendedName>
</protein>
<evidence type="ECO:0000256" key="3">
    <source>
        <dbReference type="SAM" id="MobiDB-lite"/>
    </source>
</evidence>
<dbReference type="PANTHER" id="PTHR10829:SF25">
    <property type="entry name" value="DREBRIN-LIKE PROTEIN"/>
    <property type="match status" value="1"/>
</dbReference>
<dbReference type="PANTHER" id="PTHR10829">
    <property type="entry name" value="CORTACTIN AND DREBRIN"/>
    <property type="match status" value="1"/>
</dbReference>
<evidence type="ECO:0000256" key="1">
    <source>
        <dbReference type="ARBA" id="ARBA00022443"/>
    </source>
</evidence>
<dbReference type="EMBL" id="JAHRHY010000012">
    <property type="protein sequence ID" value="KAG9065338.1"/>
    <property type="molecule type" value="Genomic_DNA"/>
</dbReference>
<dbReference type="AlphaFoldDB" id="A0A9P7XSE2"/>
<dbReference type="InterPro" id="IPR002108">
    <property type="entry name" value="ADF-H"/>
</dbReference>
<evidence type="ECO:0000313" key="6">
    <source>
        <dbReference type="EMBL" id="KAG9065338.1"/>
    </source>
</evidence>
<dbReference type="Pfam" id="PF00018">
    <property type="entry name" value="SH3_1"/>
    <property type="match status" value="2"/>
</dbReference>
<dbReference type="SMART" id="SM00326">
    <property type="entry name" value="SH3"/>
    <property type="match status" value="2"/>
</dbReference>
<comment type="caution">
    <text evidence="6">The sequence shown here is derived from an EMBL/GenBank/DDBJ whole genome shotgun (WGS) entry which is preliminary data.</text>
</comment>
<dbReference type="Proteomes" id="UP000707451">
    <property type="component" value="Unassembled WGS sequence"/>
</dbReference>
<feature type="compositionally biased region" description="Low complexity" evidence="3">
    <location>
        <begin position="235"/>
        <end position="254"/>
    </location>
</feature>
<dbReference type="SUPFAM" id="SSF55753">
    <property type="entry name" value="Actin depolymerizing proteins"/>
    <property type="match status" value="1"/>
</dbReference>
<feature type="compositionally biased region" description="Basic and acidic residues" evidence="3">
    <location>
        <begin position="276"/>
        <end position="303"/>
    </location>
</feature>
<reference evidence="6" key="1">
    <citation type="submission" date="2021-06" db="EMBL/GenBank/DDBJ databases">
        <title>Genome Sequence of Mortierella hyaline Strain SCG-10, a Cold-Adapted, Nitrate-Reducing Fungus Isolated from Soil in Minnesota, USA.</title>
        <authorList>
            <person name="Aldossari N."/>
        </authorList>
    </citation>
    <scope>NUCLEOTIDE SEQUENCE</scope>
    <source>
        <strain evidence="6">SCG-10</strain>
    </source>
</reference>
<accession>A0A9P7XSE2</accession>
<dbReference type="Pfam" id="PF00241">
    <property type="entry name" value="Cofilin_ADF"/>
    <property type="match status" value="1"/>
</dbReference>
<feature type="compositionally biased region" description="Polar residues" evidence="3">
    <location>
        <begin position="255"/>
        <end position="273"/>
    </location>
</feature>
<dbReference type="PROSITE" id="PS51263">
    <property type="entry name" value="ADF_H"/>
    <property type="match status" value="1"/>
</dbReference>
<dbReference type="InterPro" id="IPR036028">
    <property type="entry name" value="SH3-like_dom_sf"/>
</dbReference>
<gene>
    <name evidence="6" type="ORF">KI688_002663</name>
</gene>
<feature type="compositionally biased region" description="Basic and acidic residues" evidence="3">
    <location>
        <begin position="312"/>
        <end position="417"/>
    </location>
</feature>
<keyword evidence="1 2" id="KW-0728">SH3 domain</keyword>
<dbReference type="OrthoDB" id="5971719at2759"/>
<feature type="region of interest" description="Disordered" evidence="3">
    <location>
        <begin position="216"/>
        <end position="460"/>
    </location>
</feature>
<dbReference type="GO" id="GO:0030864">
    <property type="term" value="C:cortical actin cytoskeleton"/>
    <property type="evidence" value="ECO:0007669"/>
    <property type="project" value="TreeGrafter"/>
</dbReference>
<feature type="domain" description="SH3" evidence="4">
    <location>
        <begin position="458"/>
        <end position="519"/>
    </location>
</feature>
<dbReference type="PROSITE" id="PS50002">
    <property type="entry name" value="SH3"/>
    <property type="match status" value="2"/>
</dbReference>
<evidence type="ECO:0008006" key="8">
    <source>
        <dbReference type="Google" id="ProtNLM"/>
    </source>
</evidence>
<evidence type="ECO:0000313" key="7">
    <source>
        <dbReference type="Proteomes" id="UP000707451"/>
    </source>
</evidence>
<feature type="compositionally biased region" description="Low complexity" evidence="3">
    <location>
        <begin position="171"/>
        <end position="186"/>
    </location>
</feature>
<dbReference type="GO" id="GO:0030427">
    <property type="term" value="C:site of polarized growth"/>
    <property type="evidence" value="ECO:0007669"/>
    <property type="project" value="TreeGrafter"/>
</dbReference>
<dbReference type="Gene3D" id="3.40.20.10">
    <property type="entry name" value="Severin"/>
    <property type="match status" value="1"/>
</dbReference>
<organism evidence="6 7">
    <name type="scientific">Linnemannia hyalina</name>
    <dbReference type="NCBI Taxonomy" id="64524"/>
    <lineage>
        <taxon>Eukaryota</taxon>
        <taxon>Fungi</taxon>
        <taxon>Fungi incertae sedis</taxon>
        <taxon>Mucoromycota</taxon>
        <taxon>Mortierellomycotina</taxon>
        <taxon>Mortierellomycetes</taxon>
        <taxon>Mortierellales</taxon>
        <taxon>Mortierellaceae</taxon>
        <taxon>Linnemannia</taxon>
    </lineage>
</organism>
<dbReference type="PRINTS" id="PR00452">
    <property type="entry name" value="SH3DOMAIN"/>
</dbReference>
<proteinExistence type="predicted"/>
<dbReference type="GO" id="GO:0030833">
    <property type="term" value="P:regulation of actin filament polymerization"/>
    <property type="evidence" value="ECO:0007669"/>
    <property type="project" value="TreeGrafter"/>
</dbReference>
<dbReference type="InterPro" id="IPR001452">
    <property type="entry name" value="SH3_domain"/>
</dbReference>
<feature type="domain" description="ADF-H" evidence="5">
    <location>
        <begin position="6"/>
        <end position="140"/>
    </location>
</feature>
<evidence type="ECO:0000259" key="4">
    <source>
        <dbReference type="PROSITE" id="PS50002"/>
    </source>
</evidence>
<dbReference type="InterPro" id="IPR029006">
    <property type="entry name" value="ADF-H/Gelsolin-like_dom_sf"/>
</dbReference>
<dbReference type="Gene3D" id="2.30.30.40">
    <property type="entry name" value="SH3 Domains"/>
    <property type="match status" value="2"/>
</dbReference>
<dbReference type="GO" id="GO:0051015">
    <property type="term" value="F:actin filament binding"/>
    <property type="evidence" value="ECO:0007669"/>
    <property type="project" value="TreeGrafter"/>
</dbReference>
<keyword evidence="7" id="KW-1185">Reference proteome</keyword>
<name>A0A9P7XSE2_9FUNG</name>
<dbReference type="GO" id="GO:0005884">
    <property type="term" value="C:actin filament"/>
    <property type="evidence" value="ECO:0007669"/>
    <property type="project" value="TreeGrafter"/>
</dbReference>
<evidence type="ECO:0000259" key="5">
    <source>
        <dbReference type="PROSITE" id="PS51263"/>
    </source>
</evidence>
<sequence>MSLQVNFTTHGHDLKAAYESILRPADPKTSNNWAMFGYDKGTNDLKVLGQGDGGLEELEDEFMDGKIQYAFTRIIDPNTELNKFILIAWGYHLQINARCEADVTPAQILKRVNEGSGSKYSIHKETYEQERIRPLQSAYKRTEIPDIAALQRNPTKPEPAPKYGLAKSFGSTPSTPLPTTTTTSSPAVARSWNAPVVNTPPPVSAVKPVERTWKASGASSYTVPGVTFNKIAPPSSLLNYGNNSTNNSNTNSSSPAPSTVPATRNEPTMNKAQQMRLEREAREKEERERIKREIEASEARDRQTQGQSNTLKEAEEKRLQEEQRQHEQREQEERQRSHDRARDEREAREKEERARADAEDAARSAREEMKAREQAAQEEDQKRQKEQQQRQHEKEEKEAADKRAKQQREEDERRRQEEEEEEERERAAQAAAAAVHATAQVAAGSQVPHAGHEATPDSDSVSAVVLYSYEKAEENEMSLIEGEIVVNVTVLDVGWWSGESVDGTRSGLFPANYVEVIENTQDHAAAAPAATHYEEDFAAAHHVDAPVSNEHAHTETAAAGSSGPSAVALYDYAAGEPNELSFAEGDVITDIEFVTDDWWNGTSSGASGLFPGKYSYDVDVVSCTAHFFGFLRRGTHCHSIPCFLLLSELR</sequence>